<dbReference type="PANTHER" id="PTHR36453">
    <property type="entry name" value="SECRETED PROTEIN-RELATED"/>
    <property type="match status" value="1"/>
</dbReference>
<gene>
    <name evidence="4" type="ORF">GCM10023143_12150</name>
</gene>
<evidence type="ECO:0000313" key="4">
    <source>
        <dbReference type="EMBL" id="GAA4306300.1"/>
    </source>
</evidence>
<dbReference type="InterPro" id="IPR011050">
    <property type="entry name" value="Pectin_lyase_fold/virulence"/>
</dbReference>
<feature type="domain" description="Right handed beta helix" evidence="2">
    <location>
        <begin position="420"/>
        <end position="523"/>
    </location>
</feature>
<feature type="chain" id="PRO_5045393197" evidence="1">
    <location>
        <begin position="40"/>
        <end position="723"/>
    </location>
</feature>
<evidence type="ECO:0000313" key="5">
    <source>
        <dbReference type="Proteomes" id="UP001501207"/>
    </source>
</evidence>
<dbReference type="EMBL" id="BAABFN010000002">
    <property type="protein sequence ID" value="GAA4306300.1"/>
    <property type="molecule type" value="Genomic_DNA"/>
</dbReference>
<accession>A0ABP8FL13</accession>
<organism evidence="4 5">
    <name type="scientific">Compostibacter hankyongensis</name>
    <dbReference type="NCBI Taxonomy" id="1007089"/>
    <lineage>
        <taxon>Bacteria</taxon>
        <taxon>Pseudomonadati</taxon>
        <taxon>Bacteroidota</taxon>
        <taxon>Chitinophagia</taxon>
        <taxon>Chitinophagales</taxon>
        <taxon>Chitinophagaceae</taxon>
        <taxon>Compostibacter</taxon>
    </lineage>
</organism>
<feature type="domain" description="GH141-like insertion" evidence="3">
    <location>
        <begin position="141"/>
        <end position="293"/>
    </location>
</feature>
<dbReference type="InterPro" id="IPR048482">
    <property type="entry name" value="GH141_ins"/>
</dbReference>
<evidence type="ECO:0000259" key="2">
    <source>
        <dbReference type="Pfam" id="PF13229"/>
    </source>
</evidence>
<dbReference type="InterPro" id="IPR006626">
    <property type="entry name" value="PbH1"/>
</dbReference>
<name>A0ABP8FL13_9BACT</name>
<evidence type="ECO:0000259" key="3">
    <source>
        <dbReference type="Pfam" id="PF21231"/>
    </source>
</evidence>
<dbReference type="SMART" id="SM00710">
    <property type="entry name" value="PbH1"/>
    <property type="match status" value="6"/>
</dbReference>
<evidence type="ECO:0000256" key="1">
    <source>
        <dbReference type="SAM" id="SignalP"/>
    </source>
</evidence>
<comment type="caution">
    <text evidence="4">The sequence shown here is derived from an EMBL/GenBank/DDBJ whole genome shotgun (WGS) entry which is preliminary data.</text>
</comment>
<dbReference type="PANTHER" id="PTHR36453:SF1">
    <property type="entry name" value="RIGHT HANDED BETA HELIX DOMAIN-CONTAINING PROTEIN"/>
    <property type="match status" value="1"/>
</dbReference>
<feature type="signal peptide" evidence="1">
    <location>
        <begin position="1"/>
        <end position="39"/>
    </location>
</feature>
<dbReference type="InterPro" id="IPR039448">
    <property type="entry name" value="Beta_helix"/>
</dbReference>
<proteinExistence type="predicted"/>
<sequence length="723" mass="80483">MKNKNANRQYTQKPALKMKSKLIHTGLFILLIVSSVCSAAAQSVYVAPDGNDKNPGTKTQPLATLQAACDRARDIRGQKPAAGSIEILVAPGTYFLKKPLLITAAHSGTAASPLLIKGEGPEPSVISGGVTLPPFEQVSEKLWKIHIPDLSLYGGTIQQLFVNGKRAVRARTPNEGAYFKTGAVSETPDQAGSGTATQRIDLTPEQSKALEGVNAAGLKNTILSVYHAWDMTRKYIQRYAPQDTALFITGHPMHPWNKLDNNSQFIFENAKAFLDAPGEWFLDPAGTLYYIPRAGEKMSDSRATVPILETLLVIRGDEKRKAEHIRFENLSFRFTRYVMDRNGNEPAQAASPTGATVIADYASDIRLDRCEIAHTGNNAIWFRTACRDSRITHCYLHELGIGGVKIGEIKLSKAPERLTRNITVDNNIIRSGGYEFPTGVGVLIFNAGDNTISHNEIADFRYSGISVGWVWGYTYSPSKRNRIVYNHIHHLGWGLLSDMGGVYTLGPSEGTTVSNNVIHHVYAYGYGGWGLYTDEGSTGVVMENNLVYQCKSSAFHQHYGKDNIIRNNIFALNIRAQLEATRVEDHRSFSFTNNIVYFNQGVLIGKPGWIKAHFFANHNCYWDTRTRDILFGQQHFAAWQDSTGKDRQSVIADPEFANPAEYDFHIRDRALISKIGFKPFDYTQAGVYGDASWKKLALFDRQSAEKFDEMIRTREREQRSGAP</sequence>
<protein>
    <submittedName>
        <fullName evidence="4">Right-handed parallel beta-helix repeat-containing protein</fullName>
    </submittedName>
</protein>
<keyword evidence="1" id="KW-0732">Signal</keyword>
<dbReference type="InterPro" id="IPR012334">
    <property type="entry name" value="Pectin_lyas_fold"/>
</dbReference>
<dbReference type="Pfam" id="PF13229">
    <property type="entry name" value="Beta_helix"/>
    <property type="match status" value="1"/>
</dbReference>
<keyword evidence="5" id="KW-1185">Reference proteome</keyword>
<dbReference type="Pfam" id="PF21231">
    <property type="entry name" value="GH141_M"/>
    <property type="match status" value="1"/>
</dbReference>
<dbReference type="SUPFAM" id="SSF51126">
    <property type="entry name" value="Pectin lyase-like"/>
    <property type="match status" value="1"/>
</dbReference>
<reference evidence="5" key="1">
    <citation type="journal article" date="2019" name="Int. J. Syst. Evol. Microbiol.">
        <title>The Global Catalogue of Microorganisms (GCM) 10K type strain sequencing project: providing services to taxonomists for standard genome sequencing and annotation.</title>
        <authorList>
            <consortium name="The Broad Institute Genomics Platform"/>
            <consortium name="The Broad Institute Genome Sequencing Center for Infectious Disease"/>
            <person name="Wu L."/>
            <person name="Ma J."/>
        </authorList>
    </citation>
    <scope>NUCLEOTIDE SEQUENCE [LARGE SCALE GENOMIC DNA]</scope>
    <source>
        <strain evidence="5">JCM 17664</strain>
    </source>
</reference>
<dbReference type="Proteomes" id="UP001501207">
    <property type="component" value="Unassembled WGS sequence"/>
</dbReference>
<dbReference type="Gene3D" id="2.160.20.10">
    <property type="entry name" value="Single-stranded right-handed beta-helix, Pectin lyase-like"/>
    <property type="match status" value="2"/>
</dbReference>